<keyword evidence="11" id="KW-1185">Reference proteome</keyword>
<evidence type="ECO:0000256" key="8">
    <source>
        <dbReference type="HAMAP-Rule" id="MF_01818"/>
    </source>
</evidence>
<dbReference type="HAMAP" id="MF_01818">
    <property type="entry name" value="RNase_Z_BN"/>
    <property type="match status" value="1"/>
</dbReference>
<evidence type="ECO:0000313" key="11">
    <source>
        <dbReference type="Proteomes" id="UP000192343"/>
    </source>
</evidence>
<dbReference type="STRING" id="1963862.B4O97_12475"/>
<evidence type="ECO:0000313" key="10">
    <source>
        <dbReference type="EMBL" id="ORC34532.1"/>
    </source>
</evidence>
<dbReference type="OrthoDB" id="9800940at2"/>
<feature type="domain" description="Metallo-beta-lactamase" evidence="9">
    <location>
        <begin position="20"/>
        <end position="195"/>
    </location>
</feature>
<feature type="binding site" evidence="8">
    <location>
        <position position="140"/>
    </location>
    <ligand>
        <name>Zn(2+)</name>
        <dbReference type="ChEBI" id="CHEBI:29105"/>
        <label>1</label>
        <note>catalytic</note>
    </ligand>
</feature>
<feature type="binding site" evidence="8">
    <location>
        <position position="67"/>
    </location>
    <ligand>
        <name>Zn(2+)</name>
        <dbReference type="ChEBI" id="CHEBI:29105"/>
        <label>2</label>
        <note>catalytic</note>
    </ligand>
</feature>
<keyword evidence="6 8" id="KW-0378">Hydrolase</keyword>
<comment type="caution">
    <text evidence="10">The sequence shown here is derived from an EMBL/GenBank/DDBJ whole genome shotgun (WGS) entry which is preliminary data.</text>
</comment>
<comment type="catalytic activity">
    <reaction evidence="8">
        <text>Endonucleolytic cleavage of RNA, removing extra 3' nucleotides from tRNA precursor, generating 3' termini of tRNAs. A 3'-hydroxy group is left at the tRNA terminus and a 5'-phosphoryl group is left at the trailer molecule.</text>
        <dbReference type="EC" id="3.1.26.11"/>
    </reaction>
</comment>
<dbReference type="SUPFAM" id="SSF56281">
    <property type="entry name" value="Metallo-hydrolase/oxidoreductase"/>
    <property type="match status" value="1"/>
</dbReference>
<keyword evidence="5 8" id="KW-0255">Endonuclease</keyword>
<dbReference type="Pfam" id="PF23023">
    <property type="entry name" value="Anti-Pycsar_Apyc1"/>
    <property type="match status" value="1"/>
</dbReference>
<name>A0A1Y1RXX0_9SPIO</name>
<evidence type="ECO:0000259" key="9">
    <source>
        <dbReference type="SMART" id="SM00849"/>
    </source>
</evidence>
<evidence type="ECO:0000256" key="5">
    <source>
        <dbReference type="ARBA" id="ARBA00022759"/>
    </source>
</evidence>
<feature type="binding site" evidence="8">
    <location>
        <position position="64"/>
    </location>
    <ligand>
        <name>Zn(2+)</name>
        <dbReference type="ChEBI" id="CHEBI:29105"/>
        <label>1</label>
        <note>catalytic</note>
    </ligand>
</feature>
<proteinExistence type="inferred from homology"/>
<keyword evidence="3 8" id="KW-0540">Nuclease</keyword>
<dbReference type="InterPro" id="IPR013471">
    <property type="entry name" value="RNase_Z/BN"/>
</dbReference>
<dbReference type="AlphaFoldDB" id="A0A1Y1RXX0"/>
<dbReference type="EMBL" id="MWQY01000013">
    <property type="protein sequence ID" value="ORC34532.1"/>
    <property type="molecule type" value="Genomic_DNA"/>
</dbReference>
<keyword evidence="2 8" id="KW-0819">tRNA processing</keyword>
<dbReference type="NCBIfam" id="TIGR02651">
    <property type="entry name" value="RNase_Z"/>
    <property type="match status" value="1"/>
</dbReference>
<comment type="function">
    <text evidence="8">Zinc phosphodiesterase, which displays some tRNA 3'-processing endonuclease activity. Probably involved in tRNA maturation, by removing a 3'-trailer from precursor tRNA.</text>
</comment>
<dbReference type="Gene3D" id="3.60.15.10">
    <property type="entry name" value="Ribonuclease Z/Hydroxyacylglutathione hydrolase-like"/>
    <property type="match status" value="1"/>
</dbReference>
<dbReference type="GO" id="GO:0042781">
    <property type="term" value="F:3'-tRNA processing endoribonuclease activity"/>
    <property type="evidence" value="ECO:0007669"/>
    <property type="project" value="UniProtKB-UniRule"/>
</dbReference>
<comment type="cofactor">
    <cofactor evidence="8">
        <name>Zn(2+)</name>
        <dbReference type="ChEBI" id="CHEBI:29105"/>
    </cofactor>
    <text evidence="8">Binds 2 Zn(2+) ions.</text>
</comment>
<evidence type="ECO:0000256" key="7">
    <source>
        <dbReference type="ARBA" id="ARBA00022833"/>
    </source>
</evidence>
<dbReference type="GO" id="GO:0008270">
    <property type="term" value="F:zinc ion binding"/>
    <property type="evidence" value="ECO:0007669"/>
    <property type="project" value="UniProtKB-UniRule"/>
</dbReference>
<dbReference type="EC" id="3.1.26.11" evidence="8"/>
<dbReference type="NCBIfam" id="NF000801">
    <property type="entry name" value="PRK00055.1-3"/>
    <property type="match status" value="1"/>
</dbReference>
<feature type="binding site" evidence="8">
    <location>
        <position position="62"/>
    </location>
    <ligand>
        <name>Zn(2+)</name>
        <dbReference type="ChEBI" id="CHEBI:29105"/>
        <label>1</label>
        <note>catalytic</note>
    </ligand>
</feature>
<feature type="binding site" evidence="8">
    <location>
        <position position="270"/>
    </location>
    <ligand>
        <name>Zn(2+)</name>
        <dbReference type="ChEBI" id="CHEBI:29105"/>
        <label>2</label>
        <note>catalytic</note>
    </ligand>
</feature>
<dbReference type="SMART" id="SM00849">
    <property type="entry name" value="Lactamase_B"/>
    <property type="match status" value="1"/>
</dbReference>
<protein>
    <recommendedName>
        <fullName evidence="8">Ribonuclease Z</fullName>
        <shortName evidence="8">RNase Z</shortName>
        <ecNumber evidence="8">3.1.26.11</ecNumber>
    </recommendedName>
    <alternativeName>
        <fullName evidence="8">tRNA 3 endonuclease</fullName>
    </alternativeName>
    <alternativeName>
        <fullName evidence="8">tRNase Z</fullName>
    </alternativeName>
</protein>
<feature type="binding site" evidence="8">
    <location>
        <position position="211"/>
    </location>
    <ligand>
        <name>Zn(2+)</name>
        <dbReference type="ChEBI" id="CHEBI:29105"/>
        <label>1</label>
        <note>catalytic</note>
    </ligand>
</feature>
<gene>
    <name evidence="8" type="primary">rnz</name>
    <name evidence="10" type="ORF">B4O97_12475</name>
</gene>
<evidence type="ECO:0000256" key="6">
    <source>
        <dbReference type="ARBA" id="ARBA00022801"/>
    </source>
</evidence>
<feature type="binding site" evidence="8">
    <location>
        <position position="211"/>
    </location>
    <ligand>
        <name>Zn(2+)</name>
        <dbReference type="ChEBI" id="CHEBI:29105"/>
        <label>2</label>
        <note>catalytic</note>
    </ligand>
</feature>
<feature type="active site" description="Proton acceptor" evidence="8">
    <location>
        <position position="66"/>
    </location>
</feature>
<dbReference type="PANTHER" id="PTHR46018">
    <property type="entry name" value="ZINC PHOSPHODIESTERASE ELAC PROTEIN 1"/>
    <property type="match status" value="1"/>
</dbReference>
<dbReference type="InterPro" id="IPR036866">
    <property type="entry name" value="RibonucZ/Hydroxyglut_hydro"/>
</dbReference>
<organism evidence="10 11">
    <name type="scientific">Marispirochaeta aestuarii</name>
    <dbReference type="NCBI Taxonomy" id="1963862"/>
    <lineage>
        <taxon>Bacteria</taxon>
        <taxon>Pseudomonadati</taxon>
        <taxon>Spirochaetota</taxon>
        <taxon>Spirochaetia</taxon>
        <taxon>Spirochaetales</taxon>
        <taxon>Spirochaetaceae</taxon>
        <taxon>Marispirochaeta</taxon>
    </lineage>
</organism>
<dbReference type="Pfam" id="PF12706">
    <property type="entry name" value="Lactamase_B_2"/>
    <property type="match status" value="1"/>
</dbReference>
<dbReference type="RefSeq" id="WP_083051271.1">
    <property type="nucleotide sequence ID" value="NZ_MWQY01000013.1"/>
</dbReference>
<keyword evidence="4 8" id="KW-0479">Metal-binding</keyword>
<evidence type="ECO:0000256" key="4">
    <source>
        <dbReference type="ARBA" id="ARBA00022723"/>
    </source>
</evidence>
<comment type="similarity">
    <text evidence="8">Belongs to the RNase Z family.</text>
</comment>
<dbReference type="Proteomes" id="UP000192343">
    <property type="component" value="Unassembled WGS sequence"/>
</dbReference>
<evidence type="ECO:0000256" key="2">
    <source>
        <dbReference type="ARBA" id="ARBA00022694"/>
    </source>
</evidence>
<reference evidence="10 11" key="1">
    <citation type="submission" date="2017-03" db="EMBL/GenBank/DDBJ databases">
        <title>Draft Genome sequence of Marispirochaeta sp. strain JC444.</title>
        <authorList>
            <person name="Shivani Y."/>
            <person name="Subhash Y."/>
            <person name="Sasikala C."/>
            <person name="Ramana C."/>
        </authorList>
    </citation>
    <scope>NUCLEOTIDE SEQUENCE [LARGE SCALE GENOMIC DNA]</scope>
    <source>
        <strain evidence="10 11">JC444</strain>
    </source>
</reference>
<dbReference type="InterPro" id="IPR001279">
    <property type="entry name" value="Metallo-B-lactamas"/>
</dbReference>
<accession>A0A1Y1RXX0</accession>
<sequence>MNLEAFVLGSGGMMPLPSRHLTSVLLRKDGDLFLFDCGEGTQVSLRKLNLRWKKISAIFISHTHADHVTGLPGILMLSSQVDRDEPLYIYGPPKIRDYVEANRRVLDMYINYEIRVIEFTEGGTVFEGKDFSVSSFPLEHTKPCFGYTLVENPRPGVFYPEKARELDVPVGPLWATLQEGKPVQNAKGDLVEPSQVMGEPRKGRKFSYVTDTVYRDDIAPRVSGSDLLICEGMFASDLEESAREKKHLTAKQAAGIARDAGGVKRLGLIHFSPRYGKRELKKLKEEAREIFPETFLTRDQQVLEIPNED</sequence>
<dbReference type="CDD" id="cd07717">
    <property type="entry name" value="RNaseZ_ZiPD-like_MBL-fold"/>
    <property type="match status" value="1"/>
</dbReference>
<dbReference type="PANTHER" id="PTHR46018:SF2">
    <property type="entry name" value="ZINC PHOSPHODIESTERASE ELAC PROTEIN 1"/>
    <property type="match status" value="1"/>
</dbReference>
<keyword evidence="7 8" id="KW-0862">Zinc</keyword>
<feature type="binding site" evidence="8">
    <location>
        <position position="66"/>
    </location>
    <ligand>
        <name>Zn(2+)</name>
        <dbReference type="ChEBI" id="CHEBI:29105"/>
        <label>2</label>
        <note>catalytic</note>
    </ligand>
</feature>
<evidence type="ECO:0000256" key="1">
    <source>
        <dbReference type="ARBA" id="ARBA00011738"/>
    </source>
</evidence>
<evidence type="ECO:0000256" key="3">
    <source>
        <dbReference type="ARBA" id="ARBA00022722"/>
    </source>
</evidence>
<comment type="subunit">
    <text evidence="1 8">Homodimer.</text>
</comment>